<evidence type="ECO:0000313" key="1">
    <source>
        <dbReference type="EMBL" id="TNN66051.1"/>
    </source>
</evidence>
<evidence type="ECO:0000313" key="2">
    <source>
        <dbReference type="Proteomes" id="UP000314294"/>
    </source>
</evidence>
<dbReference type="EMBL" id="SRLO01000225">
    <property type="protein sequence ID" value="TNN66051.1"/>
    <property type="molecule type" value="Genomic_DNA"/>
</dbReference>
<gene>
    <name evidence="1" type="ORF">EYF80_023679</name>
</gene>
<comment type="caution">
    <text evidence="1">The sequence shown here is derived from an EMBL/GenBank/DDBJ whole genome shotgun (WGS) entry which is preliminary data.</text>
</comment>
<proteinExistence type="predicted"/>
<sequence>MDHHDDTTILSEPNLYEPSPCNPAPLLPLLCAAVKDKPSVCSAGLSPNVPPLVAANGRNSEQQDESLGRGWVVRQFRVRSLSKCSSQCAVQAVG</sequence>
<dbReference type="Proteomes" id="UP000314294">
    <property type="component" value="Unassembled WGS sequence"/>
</dbReference>
<organism evidence="1 2">
    <name type="scientific">Liparis tanakae</name>
    <name type="common">Tanaka's snailfish</name>
    <dbReference type="NCBI Taxonomy" id="230148"/>
    <lineage>
        <taxon>Eukaryota</taxon>
        <taxon>Metazoa</taxon>
        <taxon>Chordata</taxon>
        <taxon>Craniata</taxon>
        <taxon>Vertebrata</taxon>
        <taxon>Euteleostomi</taxon>
        <taxon>Actinopterygii</taxon>
        <taxon>Neopterygii</taxon>
        <taxon>Teleostei</taxon>
        <taxon>Neoteleostei</taxon>
        <taxon>Acanthomorphata</taxon>
        <taxon>Eupercaria</taxon>
        <taxon>Perciformes</taxon>
        <taxon>Cottioidei</taxon>
        <taxon>Cottales</taxon>
        <taxon>Liparidae</taxon>
        <taxon>Liparis</taxon>
    </lineage>
</organism>
<dbReference type="AlphaFoldDB" id="A0A4Z2HKD6"/>
<name>A0A4Z2HKD6_9TELE</name>
<accession>A0A4Z2HKD6</accession>
<reference evidence="1 2" key="1">
    <citation type="submission" date="2019-03" db="EMBL/GenBank/DDBJ databases">
        <title>First draft genome of Liparis tanakae, snailfish: a comprehensive survey of snailfish specific genes.</title>
        <authorList>
            <person name="Kim W."/>
            <person name="Song I."/>
            <person name="Jeong J.-H."/>
            <person name="Kim D."/>
            <person name="Kim S."/>
            <person name="Ryu S."/>
            <person name="Song J.Y."/>
            <person name="Lee S.K."/>
        </authorList>
    </citation>
    <scope>NUCLEOTIDE SEQUENCE [LARGE SCALE GENOMIC DNA]</scope>
    <source>
        <tissue evidence="1">Muscle</tissue>
    </source>
</reference>
<keyword evidence="2" id="KW-1185">Reference proteome</keyword>
<protein>
    <submittedName>
        <fullName evidence="1">Uncharacterized protein</fullName>
    </submittedName>
</protein>